<dbReference type="SMART" id="SM00848">
    <property type="entry name" value="Inhibitor_I29"/>
    <property type="match status" value="1"/>
</dbReference>
<comment type="similarity">
    <text evidence="1">Belongs to the peptidase C1 family.</text>
</comment>
<dbReference type="PRINTS" id="PR00705">
    <property type="entry name" value="PAPAIN"/>
</dbReference>
<dbReference type="InterPro" id="IPR000169">
    <property type="entry name" value="Pept_cys_AS"/>
</dbReference>
<feature type="domain" description="Peptidase C1A papain C-terminal" evidence="8">
    <location>
        <begin position="118"/>
        <end position="334"/>
    </location>
</feature>
<dbReference type="PROSITE" id="PS00639">
    <property type="entry name" value="THIOL_PROTEASE_HIS"/>
    <property type="match status" value="1"/>
</dbReference>
<evidence type="ECO:0000256" key="2">
    <source>
        <dbReference type="ARBA" id="ARBA00022670"/>
    </source>
</evidence>
<evidence type="ECO:0000256" key="1">
    <source>
        <dbReference type="ARBA" id="ARBA00008455"/>
    </source>
</evidence>
<dbReference type="InterPro" id="IPR025661">
    <property type="entry name" value="Pept_asp_AS"/>
</dbReference>
<dbReference type="SUPFAM" id="SSF54001">
    <property type="entry name" value="Cysteine proteinases"/>
    <property type="match status" value="1"/>
</dbReference>
<reference evidence="10" key="1">
    <citation type="journal article" date="2018" name="Toxicon">
        <title>Venom-gland transcriptomics and venom proteomics of the giant Florida blue centipede, Scolopendra viridis.</title>
        <authorList>
            <person name="Ward M.J."/>
            <person name="Rokyta D.R."/>
        </authorList>
    </citation>
    <scope>NUCLEOTIDE SEQUENCE</scope>
    <source>
        <tissue evidence="10">Venom gland</tissue>
    </source>
</reference>
<dbReference type="Pfam" id="PF00112">
    <property type="entry name" value="Peptidase_C1"/>
    <property type="match status" value="1"/>
</dbReference>
<evidence type="ECO:0000313" key="10">
    <source>
        <dbReference type="EMBL" id="MIC88732.1"/>
    </source>
</evidence>
<keyword evidence="4" id="KW-0788">Thiol protease</keyword>
<evidence type="ECO:0000256" key="7">
    <source>
        <dbReference type="SAM" id="SignalP"/>
    </source>
</evidence>
<proteinExistence type="inferred from homology"/>
<dbReference type="PROSITE" id="PS00139">
    <property type="entry name" value="THIOL_PROTEASE_CYS"/>
    <property type="match status" value="1"/>
</dbReference>
<dbReference type="FunFam" id="3.90.70.10:FF:000006">
    <property type="entry name" value="Cathepsin S"/>
    <property type="match status" value="1"/>
</dbReference>
<dbReference type="InterPro" id="IPR000668">
    <property type="entry name" value="Peptidase_C1A_C"/>
</dbReference>
<keyword evidence="3" id="KW-0378">Hydrolase</keyword>
<keyword evidence="6" id="KW-1015">Disulfide bond</keyword>
<feature type="domain" description="Cathepsin propeptide inhibitor" evidence="9">
    <location>
        <begin position="28"/>
        <end position="88"/>
    </location>
</feature>
<dbReference type="PANTHER" id="PTHR12411">
    <property type="entry name" value="CYSTEINE PROTEASE FAMILY C1-RELATED"/>
    <property type="match status" value="1"/>
</dbReference>
<dbReference type="EMBL" id="GGNE01000191">
    <property type="protein sequence ID" value="MIC88732.1"/>
    <property type="molecule type" value="Transcribed_RNA"/>
</dbReference>
<dbReference type="InterPro" id="IPR039417">
    <property type="entry name" value="Peptidase_C1A_papain-like"/>
</dbReference>
<evidence type="ECO:0000256" key="5">
    <source>
        <dbReference type="ARBA" id="ARBA00023145"/>
    </source>
</evidence>
<evidence type="ECO:0000256" key="6">
    <source>
        <dbReference type="ARBA" id="ARBA00023157"/>
    </source>
</evidence>
<dbReference type="GO" id="GO:0008234">
    <property type="term" value="F:cysteine-type peptidase activity"/>
    <property type="evidence" value="ECO:0007669"/>
    <property type="project" value="UniProtKB-KW"/>
</dbReference>
<keyword evidence="2" id="KW-0645">Protease</keyword>
<name>A0A4D5R983_SCOVI</name>
<dbReference type="CDD" id="cd02248">
    <property type="entry name" value="Peptidase_C1A"/>
    <property type="match status" value="1"/>
</dbReference>
<sequence>MKIILAFLTCWLAVGEAVSFFELVASEWDTFKVFHGKNYTNSLEEKFRMKIYMENKHYIAQHNKEYKKGSHTFYLAMNKFGDLLSHEFTALMNGYRPKYYNGSKPQGSSYLSPANVKLPGTVDWRQKGLVTPVKNQGQCGSCWSFSATGSLEGQNAKKNGKLVSLSEQNLIDCSKKFGNNGCEGGLMDYAFTYIKQNHGIDTEESYPYEARDARCRFKRAEVGASDTGYVDVPEGKEDKLQEATATVGPISVAIDASHQSFQFYSGGVYYEKKCSSEELDHGVLVVGYGTDETGGDYWLVKNSWGEEWGDEGYIKMSRNKDNNCGIASSASYPLV</sequence>
<keyword evidence="5" id="KW-0865">Zymogen</keyword>
<protein>
    <submittedName>
        <fullName evidence="10">Cathepsin L-like</fullName>
    </submittedName>
</protein>
<dbReference type="SMART" id="SM00645">
    <property type="entry name" value="Pept_C1"/>
    <property type="match status" value="1"/>
</dbReference>
<feature type="chain" id="PRO_5020042019" evidence="7">
    <location>
        <begin position="18"/>
        <end position="335"/>
    </location>
</feature>
<dbReference type="AlphaFoldDB" id="A0A4D5R983"/>
<evidence type="ECO:0000259" key="9">
    <source>
        <dbReference type="SMART" id="SM00848"/>
    </source>
</evidence>
<dbReference type="PROSITE" id="PS00640">
    <property type="entry name" value="THIOL_PROTEASE_ASN"/>
    <property type="match status" value="1"/>
</dbReference>
<dbReference type="InterPro" id="IPR025660">
    <property type="entry name" value="Pept_his_AS"/>
</dbReference>
<evidence type="ECO:0000256" key="4">
    <source>
        <dbReference type="ARBA" id="ARBA00022807"/>
    </source>
</evidence>
<keyword evidence="7" id="KW-0732">Signal</keyword>
<dbReference type="InterPro" id="IPR013201">
    <property type="entry name" value="Prot_inhib_I29"/>
</dbReference>
<dbReference type="InterPro" id="IPR013128">
    <property type="entry name" value="Peptidase_C1A"/>
</dbReference>
<evidence type="ECO:0000259" key="8">
    <source>
        <dbReference type="SMART" id="SM00645"/>
    </source>
</evidence>
<feature type="signal peptide" evidence="7">
    <location>
        <begin position="1"/>
        <end position="17"/>
    </location>
</feature>
<dbReference type="InterPro" id="IPR038765">
    <property type="entry name" value="Papain-like_cys_pep_sf"/>
</dbReference>
<evidence type="ECO:0000256" key="3">
    <source>
        <dbReference type="ARBA" id="ARBA00022801"/>
    </source>
</evidence>
<dbReference type="Gene3D" id="3.90.70.10">
    <property type="entry name" value="Cysteine proteinases"/>
    <property type="match status" value="1"/>
</dbReference>
<organism evidence="10">
    <name type="scientific">Scolopendra viridis</name>
    <name type="common">Giant centipede</name>
    <dbReference type="NCBI Taxonomy" id="118503"/>
    <lineage>
        <taxon>Eukaryota</taxon>
        <taxon>Metazoa</taxon>
        <taxon>Ecdysozoa</taxon>
        <taxon>Arthropoda</taxon>
        <taxon>Myriapoda</taxon>
        <taxon>Chilopoda</taxon>
        <taxon>Pleurostigmophora</taxon>
        <taxon>Scolopendromorpha</taxon>
        <taxon>Scolopendridae</taxon>
        <taxon>Scolopendra</taxon>
    </lineage>
</organism>
<accession>A0A4D5R983</accession>
<dbReference type="GO" id="GO:0006508">
    <property type="term" value="P:proteolysis"/>
    <property type="evidence" value="ECO:0007669"/>
    <property type="project" value="UniProtKB-KW"/>
</dbReference>
<dbReference type="Pfam" id="PF08246">
    <property type="entry name" value="Inhibitor_I29"/>
    <property type="match status" value="1"/>
</dbReference>